<proteinExistence type="predicted"/>
<dbReference type="Proteomes" id="UP000033607">
    <property type="component" value="Unassembled WGS sequence"/>
</dbReference>
<comment type="caution">
    <text evidence="2">The sequence shown here is derived from an EMBL/GenBank/DDBJ whole genome shotgun (WGS) entry which is preliminary data.</text>
</comment>
<keyword evidence="1" id="KW-0812">Transmembrane</keyword>
<accession>A0A0F5YFJ8</accession>
<dbReference type="Pfam" id="PF13301">
    <property type="entry name" value="DUF4079"/>
    <property type="match status" value="1"/>
</dbReference>
<reference evidence="2 3" key="1">
    <citation type="submission" date="2015-06" db="EMBL/GenBank/DDBJ databases">
        <title>Draft genome assembly of filamentous brackish cyanobacterium Limnoraphis robusta strain CS-951.</title>
        <authorList>
            <person name="Willis A."/>
            <person name="Parks M."/>
            <person name="Burford M.A."/>
        </authorList>
    </citation>
    <scope>NUCLEOTIDE SEQUENCE [LARGE SCALE GENOMIC DNA]</scope>
    <source>
        <strain evidence="2 3">CS-951</strain>
    </source>
</reference>
<dbReference type="EMBL" id="LATL02000256">
    <property type="protein sequence ID" value="KKD37636.1"/>
    <property type="molecule type" value="Genomic_DNA"/>
</dbReference>
<organism evidence="2 3">
    <name type="scientific">Limnoraphis robusta CS-951</name>
    <dbReference type="NCBI Taxonomy" id="1637645"/>
    <lineage>
        <taxon>Bacteria</taxon>
        <taxon>Bacillati</taxon>
        <taxon>Cyanobacteriota</taxon>
        <taxon>Cyanophyceae</taxon>
        <taxon>Oscillatoriophycideae</taxon>
        <taxon>Oscillatoriales</taxon>
        <taxon>Sirenicapillariaceae</taxon>
        <taxon>Limnoraphis</taxon>
    </lineage>
</organism>
<keyword evidence="1" id="KW-0472">Membrane</keyword>
<feature type="transmembrane region" description="Helical" evidence="1">
    <location>
        <begin position="57"/>
        <end position="79"/>
    </location>
</feature>
<protein>
    <submittedName>
        <fullName evidence="2">Membrane protein</fullName>
    </submittedName>
</protein>
<dbReference type="InterPro" id="IPR025067">
    <property type="entry name" value="DUF4079"/>
</dbReference>
<feature type="transmembrane region" description="Helical" evidence="1">
    <location>
        <begin position="85"/>
        <end position="102"/>
    </location>
</feature>
<evidence type="ECO:0000313" key="2">
    <source>
        <dbReference type="EMBL" id="KKD37636.1"/>
    </source>
</evidence>
<keyword evidence="1" id="KW-1133">Transmembrane helix</keyword>
<dbReference type="PATRIC" id="fig|1637645.4.peg.5120"/>
<dbReference type="OrthoDB" id="465212at2"/>
<gene>
    <name evidence="2" type="ORF">WN50_13250</name>
</gene>
<feature type="transmembrane region" description="Helical" evidence="1">
    <location>
        <begin position="12"/>
        <end position="36"/>
    </location>
</feature>
<dbReference type="AlphaFoldDB" id="A0A0F5YFJ8"/>
<name>A0A0F5YFJ8_9CYAN</name>
<evidence type="ECO:0000256" key="1">
    <source>
        <dbReference type="SAM" id="Phobius"/>
    </source>
</evidence>
<dbReference type="RefSeq" id="WP_046279023.1">
    <property type="nucleotide sequence ID" value="NZ_LATL02000256.1"/>
</dbReference>
<feature type="transmembrane region" description="Helical" evidence="1">
    <location>
        <begin position="123"/>
        <end position="140"/>
    </location>
</feature>
<evidence type="ECO:0000313" key="3">
    <source>
        <dbReference type="Proteomes" id="UP000033607"/>
    </source>
</evidence>
<sequence>MNLPSFLWLWKIAAWSMGFSLFAYLMLAVTGSWMFYTRNVKQPRPQGLRTAHYLIGATMVGLVLLLLAIGLIGTIGYYGNLGHSAHLPAGLTVVSLVLLSAWSSTQIHPSRPWARSLHISTNIVLLFAFAVVSLTGWTVVQKYLP</sequence>